<feature type="transmembrane region" description="Helical" evidence="6">
    <location>
        <begin position="231"/>
        <end position="260"/>
    </location>
</feature>
<evidence type="ECO:0000313" key="8">
    <source>
        <dbReference type="Proteomes" id="UP000461585"/>
    </source>
</evidence>
<gene>
    <name evidence="7" type="ORF">GXN74_10685</name>
</gene>
<feature type="transmembrane region" description="Helical" evidence="6">
    <location>
        <begin position="395"/>
        <end position="417"/>
    </location>
</feature>
<evidence type="ECO:0000256" key="5">
    <source>
        <dbReference type="ARBA" id="ARBA00023136"/>
    </source>
</evidence>
<dbReference type="EMBL" id="JAAEEH010000030">
    <property type="protein sequence ID" value="NDL68207.1"/>
    <property type="molecule type" value="Genomic_DNA"/>
</dbReference>
<dbReference type="RefSeq" id="WP_162370928.1">
    <property type="nucleotide sequence ID" value="NZ_JAAEEH010000030.1"/>
</dbReference>
<feature type="transmembrane region" description="Helical" evidence="6">
    <location>
        <begin position="489"/>
        <end position="508"/>
    </location>
</feature>
<name>A0A7X5KPJ3_9FIRM</name>
<evidence type="ECO:0000256" key="2">
    <source>
        <dbReference type="ARBA" id="ARBA00022475"/>
    </source>
</evidence>
<dbReference type="InterPro" id="IPR024923">
    <property type="entry name" value="PG_synth_SpoVB"/>
</dbReference>
<feature type="transmembrane region" description="Helical" evidence="6">
    <location>
        <begin position="125"/>
        <end position="146"/>
    </location>
</feature>
<feature type="transmembrane region" description="Helical" evidence="6">
    <location>
        <begin position="291"/>
        <end position="314"/>
    </location>
</feature>
<dbReference type="Proteomes" id="UP000461585">
    <property type="component" value="Unassembled WGS sequence"/>
</dbReference>
<keyword evidence="8" id="KW-1185">Reference proteome</keyword>
<accession>A0A7X5KPJ3</accession>
<protein>
    <submittedName>
        <fullName evidence="7">Polysaccharide biosynthesis protein</fullName>
    </submittedName>
</protein>
<dbReference type="PANTHER" id="PTHR30250:SF21">
    <property type="entry name" value="LIPID II FLIPPASE MURJ"/>
    <property type="match status" value="1"/>
</dbReference>
<feature type="transmembrane region" description="Helical" evidence="6">
    <location>
        <begin position="12"/>
        <end position="31"/>
    </location>
</feature>
<sequence length="538" mass="56718">MTRQTQRFIKGAVILSFAGLASKVISAFYNIPLAYYTGDQGVGYYQQVYPIYAFLTAAALVGLPNSVSKLIAEETAAGHYKRAHNTFKATFWLAVLFGAAVSLLLYFGGGFFIQVAHWDPGSLHVMRGLAFSPVFIGVAGAVRGYFQGMQVMHPTGISQIIENFIKVIVGIGLVVTLLGAGSSIPEAVGGAALGATVGFAVAAVYLVLAYGKVRKGLLERAAASGDSQARFLWLPAIGRIIAIAVPVTAASAAFSVMSMIDSLTLSSILMSQGAGHTAADGVEMLGQMRKAYSVINVPLVLSVSLIISLVPGISAAKARDDGEELASKIKEGIGLAIKLGTPASVGIVVLALPIMKLLYPAGYEGVAYLQVFGATLVFMVLGQSLSGILQGLSRYYVPIAALAWATGVKLVLNHLLIPTGLQGLGAALGSLGFYIVFVFVNYHYIRRNVDFHLEITQEFLKPLLAAGVMGVCSGLGYKAMVALTGSNALSTLAAIGLGALLYALVLFWSRGFSEDELSLLPKGRKLQKMVDSVHKKKE</sequence>
<dbReference type="GO" id="GO:0005886">
    <property type="term" value="C:plasma membrane"/>
    <property type="evidence" value="ECO:0007669"/>
    <property type="project" value="UniProtKB-SubCell"/>
</dbReference>
<organism evidence="7 8">
    <name type="scientific">Anaerotalea alkaliphila</name>
    <dbReference type="NCBI Taxonomy" id="2662126"/>
    <lineage>
        <taxon>Bacteria</taxon>
        <taxon>Bacillati</taxon>
        <taxon>Bacillota</taxon>
        <taxon>Clostridia</taxon>
        <taxon>Eubacteriales</taxon>
        <taxon>Anaerotalea</taxon>
    </lineage>
</organism>
<feature type="transmembrane region" description="Helical" evidence="6">
    <location>
        <begin position="463"/>
        <end position="483"/>
    </location>
</feature>
<dbReference type="PIRSF" id="PIRSF038958">
    <property type="entry name" value="PG_synth_SpoVB"/>
    <property type="match status" value="1"/>
</dbReference>
<evidence type="ECO:0000256" key="1">
    <source>
        <dbReference type="ARBA" id="ARBA00004651"/>
    </source>
</evidence>
<evidence type="ECO:0000256" key="6">
    <source>
        <dbReference type="SAM" id="Phobius"/>
    </source>
</evidence>
<dbReference type="AlphaFoldDB" id="A0A7X5KPJ3"/>
<dbReference type="InterPro" id="IPR050833">
    <property type="entry name" value="Poly_Biosynth_Transport"/>
</dbReference>
<feature type="transmembrane region" description="Helical" evidence="6">
    <location>
        <begin position="91"/>
        <end position="113"/>
    </location>
</feature>
<feature type="transmembrane region" description="Helical" evidence="6">
    <location>
        <begin position="335"/>
        <end position="355"/>
    </location>
</feature>
<keyword evidence="5 6" id="KW-0472">Membrane</keyword>
<feature type="transmembrane region" description="Helical" evidence="6">
    <location>
        <begin position="167"/>
        <end position="184"/>
    </location>
</feature>
<evidence type="ECO:0000313" key="7">
    <source>
        <dbReference type="EMBL" id="NDL68207.1"/>
    </source>
</evidence>
<evidence type="ECO:0000256" key="4">
    <source>
        <dbReference type="ARBA" id="ARBA00022989"/>
    </source>
</evidence>
<comment type="caution">
    <text evidence="7">The sequence shown here is derived from an EMBL/GenBank/DDBJ whole genome shotgun (WGS) entry which is preliminary data.</text>
</comment>
<comment type="subcellular location">
    <subcellularLocation>
        <location evidence="1">Cell membrane</location>
        <topology evidence="1">Multi-pass membrane protein</topology>
    </subcellularLocation>
</comment>
<feature type="transmembrane region" description="Helical" evidence="6">
    <location>
        <begin position="423"/>
        <end position="442"/>
    </location>
</feature>
<keyword evidence="4 6" id="KW-1133">Transmembrane helix</keyword>
<dbReference type="Pfam" id="PF01943">
    <property type="entry name" value="Polysacc_synt"/>
    <property type="match status" value="1"/>
</dbReference>
<reference evidence="7 8" key="1">
    <citation type="submission" date="2020-01" db="EMBL/GenBank/DDBJ databases">
        <title>Anaeroalcalibacter tamaniensis gen. nov., sp. nov., moderately halophilic strictly anaerobic fermenter bacterium from mud volcano of Taman peninsula.</title>
        <authorList>
            <person name="Frolova A."/>
            <person name="Merkel A.Y."/>
            <person name="Slobodkin A.I."/>
        </authorList>
    </citation>
    <scope>NUCLEOTIDE SEQUENCE [LARGE SCALE GENOMIC DNA]</scope>
    <source>
        <strain evidence="7 8">F-3ap</strain>
    </source>
</reference>
<dbReference type="InterPro" id="IPR002797">
    <property type="entry name" value="Polysacc_synth"/>
</dbReference>
<feature type="transmembrane region" description="Helical" evidence="6">
    <location>
        <begin position="190"/>
        <end position="210"/>
    </location>
</feature>
<proteinExistence type="predicted"/>
<feature type="transmembrane region" description="Helical" evidence="6">
    <location>
        <begin position="51"/>
        <end position="71"/>
    </location>
</feature>
<dbReference type="PANTHER" id="PTHR30250">
    <property type="entry name" value="PST FAMILY PREDICTED COLANIC ACID TRANSPORTER"/>
    <property type="match status" value="1"/>
</dbReference>
<dbReference type="CDD" id="cd13124">
    <property type="entry name" value="MATE_SpoVB_like"/>
    <property type="match status" value="1"/>
</dbReference>
<keyword evidence="2" id="KW-1003">Cell membrane</keyword>
<feature type="transmembrane region" description="Helical" evidence="6">
    <location>
        <begin position="367"/>
        <end position="388"/>
    </location>
</feature>
<keyword evidence="3 6" id="KW-0812">Transmembrane</keyword>
<evidence type="ECO:0000256" key="3">
    <source>
        <dbReference type="ARBA" id="ARBA00022692"/>
    </source>
</evidence>